<accession>A0A841Q6E0</accession>
<evidence type="ECO:0000256" key="1">
    <source>
        <dbReference type="ARBA" id="ARBA00023125"/>
    </source>
</evidence>
<dbReference type="EMBL" id="JACHGH010000006">
    <property type="protein sequence ID" value="MBB6453945.1"/>
    <property type="molecule type" value="Genomic_DNA"/>
</dbReference>
<dbReference type="PRINTS" id="PR00455">
    <property type="entry name" value="HTHTETR"/>
</dbReference>
<sequence>MKNARKEIQRARMWRYFLDAATEVIEEEGLEQVTIRKIAKRAGYTSSTAYNYFKDLSHLKFFAAMRFTTDYISELPLYLKKGTNTIDSWLYSWECFCKHSFNRPEIYAIIFMDDLGGSVDELLEDYYEIYQEDLIGLPEEIKPIVLELNFSKRSMLYLQKAVDEGFILQKDVDLLADMTLMLWKGMMNTVLNQRRNYTQEQAASQTISYVYEMVRRVVVPDKQNEINYVPN</sequence>
<proteinExistence type="predicted"/>
<dbReference type="SUPFAM" id="SSF46689">
    <property type="entry name" value="Homeodomain-like"/>
    <property type="match status" value="1"/>
</dbReference>
<feature type="DNA-binding region" description="H-T-H motif" evidence="2">
    <location>
        <begin position="34"/>
        <end position="53"/>
    </location>
</feature>
<dbReference type="RefSeq" id="WP_174496521.1">
    <property type="nucleotide sequence ID" value="NZ_CADDWK010000008.1"/>
</dbReference>
<keyword evidence="1 2" id="KW-0238">DNA-binding</keyword>
<name>A0A841Q6E0_9BACI</name>
<feature type="domain" description="HTH tetR-type" evidence="3">
    <location>
        <begin position="11"/>
        <end position="71"/>
    </location>
</feature>
<keyword evidence="5" id="KW-1185">Reference proteome</keyword>
<dbReference type="Proteomes" id="UP000581688">
    <property type="component" value="Unassembled WGS sequence"/>
</dbReference>
<dbReference type="AlphaFoldDB" id="A0A841Q6E0"/>
<dbReference type="InterPro" id="IPR009057">
    <property type="entry name" value="Homeodomain-like_sf"/>
</dbReference>
<dbReference type="Pfam" id="PF00440">
    <property type="entry name" value="TetR_N"/>
    <property type="match status" value="1"/>
</dbReference>
<evidence type="ECO:0000259" key="3">
    <source>
        <dbReference type="PROSITE" id="PS50977"/>
    </source>
</evidence>
<dbReference type="PROSITE" id="PS50977">
    <property type="entry name" value="HTH_TETR_2"/>
    <property type="match status" value="1"/>
</dbReference>
<reference evidence="4 5" key="1">
    <citation type="submission" date="2020-08" db="EMBL/GenBank/DDBJ databases">
        <title>Genomic Encyclopedia of Type Strains, Phase IV (KMG-IV): sequencing the most valuable type-strain genomes for metagenomic binning, comparative biology and taxonomic classification.</title>
        <authorList>
            <person name="Goeker M."/>
        </authorList>
    </citation>
    <scope>NUCLEOTIDE SEQUENCE [LARGE SCALE GENOMIC DNA]</scope>
    <source>
        <strain evidence="4 5">DSM 19612</strain>
    </source>
</reference>
<organism evidence="4 5">
    <name type="scientific">Salirhabdus euzebyi</name>
    <dbReference type="NCBI Taxonomy" id="394506"/>
    <lineage>
        <taxon>Bacteria</taxon>
        <taxon>Bacillati</taxon>
        <taxon>Bacillota</taxon>
        <taxon>Bacilli</taxon>
        <taxon>Bacillales</taxon>
        <taxon>Bacillaceae</taxon>
        <taxon>Salirhabdus</taxon>
    </lineage>
</organism>
<gene>
    <name evidence="4" type="ORF">HNQ94_002396</name>
</gene>
<dbReference type="InterPro" id="IPR001647">
    <property type="entry name" value="HTH_TetR"/>
</dbReference>
<dbReference type="Gene3D" id="1.10.357.10">
    <property type="entry name" value="Tetracycline Repressor, domain 2"/>
    <property type="match status" value="1"/>
</dbReference>
<dbReference type="GO" id="GO:0003677">
    <property type="term" value="F:DNA binding"/>
    <property type="evidence" value="ECO:0007669"/>
    <property type="project" value="UniProtKB-UniRule"/>
</dbReference>
<comment type="caution">
    <text evidence="4">The sequence shown here is derived from an EMBL/GenBank/DDBJ whole genome shotgun (WGS) entry which is preliminary data.</text>
</comment>
<evidence type="ECO:0000256" key="2">
    <source>
        <dbReference type="PROSITE-ProRule" id="PRU00335"/>
    </source>
</evidence>
<evidence type="ECO:0000313" key="4">
    <source>
        <dbReference type="EMBL" id="MBB6453945.1"/>
    </source>
</evidence>
<protein>
    <submittedName>
        <fullName evidence="4">AcrR family transcriptional regulator</fullName>
    </submittedName>
</protein>
<evidence type="ECO:0000313" key="5">
    <source>
        <dbReference type="Proteomes" id="UP000581688"/>
    </source>
</evidence>